<sequence>MKSNYFKIVSAIIYTLIYGLGVFNAVNASSYTYSVIDEDTHTSYLKSVNGSSFVHTQDIENLSHDLSENCNTSKNTFPEQLKSHPEGSESVETAYFKQYAFRHKSIRINYRKHCLFYPFHNFW</sequence>
<name>A0ABT6G4E4_9FLAO</name>
<dbReference type="Proteomes" id="UP001529085">
    <property type="component" value="Unassembled WGS sequence"/>
</dbReference>
<keyword evidence="2" id="KW-1185">Reference proteome</keyword>
<reference evidence="1 2" key="1">
    <citation type="submission" date="2023-03" db="EMBL/GenBank/DDBJ databases">
        <title>Strain YYF002 represents a novel species in the genus Winogradskyella isolated from seawater.</title>
        <authorList>
            <person name="Fu Z.-Y."/>
        </authorList>
    </citation>
    <scope>NUCLEOTIDE SEQUENCE [LARGE SCALE GENOMIC DNA]</scope>
    <source>
        <strain evidence="1 2">YYF002</strain>
    </source>
</reference>
<dbReference type="EMBL" id="JARSBN010000008">
    <property type="protein sequence ID" value="MDG4716922.1"/>
    <property type="molecule type" value="Genomic_DNA"/>
</dbReference>
<evidence type="ECO:0000313" key="2">
    <source>
        <dbReference type="Proteomes" id="UP001529085"/>
    </source>
</evidence>
<gene>
    <name evidence="1" type="ORF">P7122_13635</name>
</gene>
<evidence type="ECO:0000313" key="1">
    <source>
        <dbReference type="EMBL" id="MDG4716922.1"/>
    </source>
</evidence>
<dbReference type="RefSeq" id="WP_278006359.1">
    <property type="nucleotide sequence ID" value="NZ_JARSBN010000008.1"/>
</dbReference>
<protein>
    <submittedName>
        <fullName evidence="1">Uncharacterized protein</fullName>
    </submittedName>
</protein>
<accession>A0ABT6G4E4</accession>
<organism evidence="1 2">
    <name type="scientific">Winogradskyella marincola</name>
    <dbReference type="NCBI Taxonomy" id="3037795"/>
    <lineage>
        <taxon>Bacteria</taxon>
        <taxon>Pseudomonadati</taxon>
        <taxon>Bacteroidota</taxon>
        <taxon>Flavobacteriia</taxon>
        <taxon>Flavobacteriales</taxon>
        <taxon>Flavobacteriaceae</taxon>
        <taxon>Winogradskyella</taxon>
    </lineage>
</organism>
<proteinExistence type="predicted"/>
<comment type="caution">
    <text evidence="1">The sequence shown here is derived from an EMBL/GenBank/DDBJ whole genome shotgun (WGS) entry which is preliminary data.</text>
</comment>